<name>A0A6A3NS67_9STRA</name>
<dbReference type="Proteomes" id="UP000434957">
    <property type="component" value="Unassembled WGS sequence"/>
</dbReference>
<evidence type="ECO:0000313" key="6">
    <source>
        <dbReference type="Proteomes" id="UP000434957"/>
    </source>
</evidence>
<evidence type="ECO:0000313" key="7">
    <source>
        <dbReference type="Proteomes" id="UP000435112"/>
    </source>
</evidence>
<feature type="transmembrane region" description="Helical" evidence="1">
    <location>
        <begin position="12"/>
        <end position="33"/>
    </location>
</feature>
<sequence>MIVAVHVQVYEGTVLLLVLWVAADGCCCSHWLLPGKRRYRFHSRCCSESRLNLVRSMRVTRDLRRLVCKSLAAVLYCSEGLAQGH</sequence>
<gene>
    <name evidence="3" type="ORF">PR001_g192</name>
    <name evidence="2" type="ORF">PR002_g512</name>
    <name evidence="4" type="ORF">PR003_g291</name>
</gene>
<keyword evidence="1" id="KW-0472">Membrane</keyword>
<dbReference type="Proteomes" id="UP000429607">
    <property type="component" value="Unassembled WGS sequence"/>
</dbReference>
<dbReference type="AlphaFoldDB" id="A0A6A3NS67"/>
<keyword evidence="1" id="KW-1133">Transmembrane helix</keyword>
<evidence type="ECO:0000313" key="2">
    <source>
        <dbReference type="EMBL" id="KAE9048392.1"/>
    </source>
</evidence>
<protein>
    <submittedName>
        <fullName evidence="2">Uncharacterized protein</fullName>
    </submittedName>
</protein>
<evidence type="ECO:0000313" key="4">
    <source>
        <dbReference type="EMBL" id="KAE9360330.1"/>
    </source>
</evidence>
<keyword evidence="1" id="KW-0812">Transmembrane</keyword>
<accession>A0A6A3NS67</accession>
<proteinExistence type="predicted"/>
<reference evidence="5 7" key="1">
    <citation type="submission" date="2018-09" db="EMBL/GenBank/DDBJ databases">
        <title>Genomic investigation of the strawberry pathogen Phytophthora fragariae indicates pathogenicity is determined by transcriptional variation in three key races.</title>
        <authorList>
            <person name="Adams T.M."/>
            <person name="Armitage A.D."/>
            <person name="Sobczyk M.K."/>
            <person name="Bates H.J."/>
            <person name="Dunwell J.M."/>
            <person name="Nellist C.F."/>
            <person name="Harrison R.J."/>
        </authorList>
    </citation>
    <scope>NUCLEOTIDE SEQUENCE [LARGE SCALE GENOMIC DNA]</scope>
    <source>
        <strain evidence="3 5">SCRP249</strain>
        <strain evidence="2 7">SCRP324</strain>
        <strain evidence="4 6">SCRP333</strain>
    </source>
</reference>
<dbReference type="OrthoDB" id="10270367at2759"/>
<evidence type="ECO:0000313" key="5">
    <source>
        <dbReference type="Proteomes" id="UP000429607"/>
    </source>
</evidence>
<keyword evidence="6" id="KW-1185">Reference proteome</keyword>
<comment type="caution">
    <text evidence="2">The sequence shown here is derived from an EMBL/GenBank/DDBJ whole genome shotgun (WGS) entry which is preliminary data.</text>
</comment>
<dbReference type="EMBL" id="QXFU01000011">
    <property type="protein sequence ID" value="KAE9048392.1"/>
    <property type="molecule type" value="Genomic_DNA"/>
</dbReference>
<evidence type="ECO:0000256" key="1">
    <source>
        <dbReference type="SAM" id="Phobius"/>
    </source>
</evidence>
<evidence type="ECO:0000313" key="3">
    <source>
        <dbReference type="EMBL" id="KAE9052808.1"/>
    </source>
</evidence>
<dbReference type="EMBL" id="QXFV01000004">
    <property type="protein sequence ID" value="KAE9052808.1"/>
    <property type="molecule type" value="Genomic_DNA"/>
</dbReference>
<dbReference type="Proteomes" id="UP000435112">
    <property type="component" value="Unassembled WGS sequence"/>
</dbReference>
<dbReference type="EMBL" id="QXFT01000006">
    <property type="protein sequence ID" value="KAE9360330.1"/>
    <property type="molecule type" value="Genomic_DNA"/>
</dbReference>
<organism evidence="2 7">
    <name type="scientific">Phytophthora rubi</name>
    <dbReference type="NCBI Taxonomy" id="129364"/>
    <lineage>
        <taxon>Eukaryota</taxon>
        <taxon>Sar</taxon>
        <taxon>Stramenopiles</taxon>
        <taxon>Oomycota</taxon>
        <taxon>Peronosporomycetes</taxon>
        <taxon>Peronosporales</taxon>
        <taxon>Peronosporaceae</taxon>
        <taxon>Phytophthora</taxon>
    </lineage>
</organism>